<name>A0A0U5F2N8_9PROT</name>
<evidence type="ECO:0000313" key="1">
    <source>
        <dbReference type="EMBL" id="CEF54575.1"/>
    </source>
</evidence>
<dbReference type="AlphaFoldDB" id="A0A0U5F2N8"/>
<reference evidence="2" key="1">
    <citation type="submission" date="2014-09" db="EMBL/GenBank/DDBJ databases">
        <authorList>
            <person name="Illeghems K.G."/>
        </authorList>
    </citation>
    <scope>NUCLEOTIDE SEQUENCE [LARGE SCALE GENOMIC DNA]</scope>
    <source>
        <strain evidence="2">LMG 23848T</strain>
    </source>
</reference>
<dbReference type="STRING" id="431306.AGA_855"/>
<organism evidence="1 2">
    <name type="scientific">Acetobacter ghanensis</name>
    <dbReference type="NCBI Taxonomy" id="431306"/>
    <lineage>
        <taxon>Bacteria</taxon>
        <taxon>Pseudomonadati</taxon>
        <taxon>Pseudomonadota</taxon>
        <taxon>Alphaproteobacteria</taxon>
        <taxon>Acetobacterales</taxon>
        <taxon>Acetobacteraceae</taxon>
        <taxon>Acetobacter</taxon>
    </lineage>
</organism>
<gene>
    <name evidence="1" type="ORF">AGA_855</name>
</gene>
<evidence type="ECO:0000313" key="2">
    <source>
        <dbReference type="Proteomes" id="UP000068250"/>
    </source>
</evidence>
<dbReference type="PATRIC" id="fig|431306.5.peg.840"/>
<protein>
    <recommendedName>
        <fullName evidence="3">RecT protein</fullName>
    </recommendedName>
</protein>
<proteinExistence type="predicted"/>
<dbReference type="EMBL" id="LN609302">
    <property type="protein sequence ID" value="CEF54575.1"/>
    <property type="molecule type" value="Genomic_DNA"/>
</dbReference>
<dbReference type="GO" id="GO:0006259">
    <property type="term" value="P:DNA metabolic process"/>
    <property type="evidence" value="ECO:0007669"/>
    <property type="project" value="InterPro"/>
</dbReference>
<dbReference type="Pfam" id="PF03837">
    <property type="entry name" value="RecT"/>
    <property type="match status" value="1"/>
</dbReference>
<dbReference type="GO" id="GO:0003677">
    <property type="term" value="F:DNA binding"/>
    <property type="evidence" value="ECO:0007669"/>
    <property type="project" value="InterPro"/>
</dbReference>
<evidence type="ECO:0008006" key="3">
    <source>
        <dbReference type="Google" id="ProtNLM"/>
    </source>
</evidence>
<sequence>MAAHPFWSLAPVRMVDMSNSLTTAGNHTPAIQITTFDQLMRFAGIAAKSGMVPQAYSNKPEAVLIAVQMGSELGLAPLQSLQNIAVINGRPSVWGDALLGLVKAAPVCDDVIEHIEGDGDHMVAVCIAKRKGKSPVERRFSVADAQAASLWNKQGPWKQYPKRMLQMRARGFALRDAFPDVLRGLITAEEAQDTPQETVDITPRQERIAEPKPIDHRAIFQERLAGCTDANCTDTLWQTWQRTLARAQEAGRPIPEDVQSDVQDMIAAKRAEFAQEHAAAPVDEVPA</sequence>
<dbReference type="InterPro" id="IPR018330">
    <property type="entry name" value="RecT_fam"/>
</dbReference>
<accession>A0A0U5F2N8</accession>
<dbReference type="Proteomes" id="UP000068250">
    <property type="component" value="Chromosome I"/>
</dbReference>